<keyword evidence="6 7" id="KW-0833">Ubl conjugation pathway</keyword>
<keyword evidence="11" id="KW-1185">Reference proteome</keyword>
<evidence type="ECO:0000313" key="10">
    <source>
        <dbReference type="EMBL" id="SPR01429.1"/>
    </source>
</evidence>
<evidence type="ECO:0000256" key="7">
    <source>
        <dbReference type="PROSITE-ProRule" id="PRU00104"/>
    </source>
</evidence>
<dbReference type="InterPro" id="IPR044611">
    <property type="entry name" value="E3A/B/C-like"/>
</dbReference>
<dbReference type="EC" id="2.3.2.26" evidence="3"/>
<dbReference type="PANTHER" id="PTHR45700:SF8">
    <property type="entry name" value="HECT-TYPE E3 UBIQUITIN TRANSFERASE"/>
    <property type="match status" value="1"/>
</dbReference>
<keyword evidence="5" id="KW-0808">Transferase</keyword>
<sequence length="681" mass="76744">MENGRATEPMETRLRSRVIAYYNMLHSGCGNAGCTNANCASNPAFSALSSQVALQRAIELVKEDAPLCRVGSPTDPSGLISLVESSPVAVVKEHVQQVFANSRSICESFPRATEALGPVVATFSALQSLNDASVTEALLQRLQRIGSLTADRIDNVTLLAIYIVLQNEMFLDPSSHSVLRTLFDALHTVTRAQREQLERWMSQTSSSDIGRMVAIVQTFISVKWALGPRMDEIGPAARFLGIVYSANVHMGEPVPYTEFHNELVNAELDVKQDFIDWHESDGFCFSRSPYLLNAATKSSLMQFDAMLQMRDQLDEALMRYLFHHSMDGPAPFLILQVRRSDLVADTLHQIQGRNSDDFKKPLKVKFIGEDGIDEGGIQKEFFQLLVKQLFNPAYGMFIVDDETHTYWFNKDSFESKHEYELIGAMLGLAIYNSVILDLHFPLCVYKKLLNSPVSFDDLRSFNPSLHRGLQQLRDFDGDVESVFCLTFSIEYSLFGEVKRVELCPNGQNIPVTKENRERYVELFTEYTLNTSIETQFSAFKYGFEMVCGGAWLHLFRPEELELAICGSPELDFHALEAAAKYENYTRDSPVIVNFWKVVHEMTEEQKRRFLSFCTGSDRVPINGLGSLRVPFIIARNGGDSDRLPTSHTCFNHLLLPAYSTLGKLRERLLTAIQNSEGFGLM</sequence>
<dbReference type="Proteomes" id="UP000039324">
    <property type="component" value="Unassembled WGS sequence"/>
</dbReference>
<keyword evidence="10" id="KW-0496">Mitochondrion</keyword>
<evidence type="ECO:0000256" key="4">
    <source>
        <dbReference type="ARBA" id="ARBA00022490"/>
    </source>
</evidence>
<dbReference type="FunFam" id="3.30.2160.10:FF:000004">
    <property type="entry name" value="probable E3 ubiquitin-protein ligase HERC4 isoform X1"/>
    <property type="match status" value="1"/>
</dbReference>
<evidence type="ECO:0000256" key="1">
    <source>
        <dbReference type="ARBA" id="ARBA00000885"/>
    </source>
</evidence>
<dbReference type="EMBL" id="OVEO01000017">
    <property type="protein sequence ID" value="SPR01429.1"/>
    <property type="molecule type" value="Genomic_DNA"/>
</dbReference>
<gene>
    <name evidence="9" type="ORF">PBRA_002020</name>
    <name evidence="10" type="ORF">PLBR_LOCUS8644</name>
</gene>
<accession>A0A0G4J229</accession>
<dbReference type="InterPro" id="IPR042556">
    <property type="entry name" value="AZUL_sf"/>
</dbReference>
<dbReference type="Gene3D" id="3.30.2160.10">
    <property type="entry name" value="Hect, E3 ligase catalytic domain"/>
    <property type="match status" value="1"/>
</dbReference>
<comment type="subcellular location">
    <subcellularLocation>
        <location evidence="2">Cytoplasm</location>
    </subcellularLocation>
</comment>
<evidence type="ECO:0000256" key="3">
    <source>
        <dbReference type="ARBA" id="ARBA00012485"/>
    </source>
</evidence>
<reference evidence="9 11" key="1">
    <citation type="submission" date="2015-02" db="EMBL/GenBank/DDBJ databases">
        <authorList>
            <person name="Chooi Y.-H."/>
        </authorList>
    </citation>
    <scope>NUCLEOTIDE SEQUENCE [LARGE SCALE GENOMIC DNA]</scope>
    <source>
        <strain evidence="9">E3</strain>
    </source>
</reference>
<evidence type="ECO:0000256" key="5">
    <source>
        <dbReference type="ARBA" id="ARBA00022679"/>
    </source>
</evidence>
<dbReference type="OMA" id="RSICESF"/>
<protein>
    <recommendedName>
        <fullName evidence="3">HECT-type E3 ubiquitin transferase</fullName>
        <ecNumber evidence="3">2.3.2.26</ecNumber>
    </recommendedName>
</protein>
<evidence type="ECO:0000256" key="2">
    <source>
        <dbReference type="ARBA" id="ARBA00004496"/>
    </source>
</evidence>
<dbReference type="STRING" id="37360.A0A0G4J229"/>
<dbReference type="SUPFAM" id="SSF56204">
    <property type="entry name" value="Hect, E3 ligase catalytic domain"/>
    <property type="match status" value="1"/>
</dbReference>
<dbReference type="Pfam" id="PF16558">
    <property type="entry name" value="AZUL"/>
    <property type="match status" value="1"/>
</dbReference>
<dbReference type="PANTHER" id="PTHR45700">
    <property type="entry name" value="UBIQUITIN-PROTEIN LIGASE E3C"/>
    <property type="match status" value="1"/>
</dbReference>
<evidence type="ECO:0000259" key="8">
    <source>
        <dbReference type="PROSITE" id="PS50237"/>
    </source>
</evidence>
<organism evidence="9 11">
    <name type="scientific">Plasmodiophora brassicae</name>
    <name type="common">Clubroot disease agent</name>
    <dbReference type="NCBI Taxonomy" id="37360"/>
    <lineage>
        <taxon>Eukaryota</taxon>
        <taxon>Sar</taxon>
        <taxon>Rhizaria</taxon>
        <taxon>Endomyxa</taxon>
        <taxon>Phytomyxea</taxon>
        <taxon>Plasmodiophorida</taxon>
        <taxon>Plasmodiophoridae</taxon>
        <taxon>Plasmodiophora</taxon>
    </lineage>
</organism>
<dbReference type="InterPro" id="IPR032353">
    <property type="entry name" value="AZUL"/>
</dbReference>
<dbReference type="Gene3D" id="6.10.130.10">
    <property type="entry name" value="Ubiquitin-protein ligase E3A, N-terminal zinc-binding domain (AZUL)"/>
    <property type="match status" value="1"/>
</dbReference>
<dbReference type="GO" id="GO:0061630">
    <property type="term" value="F:ubiquitin protein ligase activity"/>
    <property type="evidence" value="ECO:0007669"/>
    <property type="project" value="UniProtKB-EC"/>
</dbReference>
<dbReference type="SMART" id="SM00119">
    <property type="entry name" value="HECTc"/>
    <property type="match status" value="1"/>
</dbReference>
<dbReference type="CDD" id="cd00078">
    <property type="entry name" value="HECTc"/>
    <property type="match status" value="1"/>
</dbReference>
<comment type="catalytic activity">
    <reaction evidence="1">
        <text>S-ubiquitinyl-[E2 ubiquitin-conjugating enzyme]-L-cysteine + [acceptor protein]-L-lysine = [E2 ubiquitin-conjugating enzyme]-L-cysteine + N(6)-ubiquitinyl-[acceptor protein]-L-lysine.</text>
        <dbReference type="EC" id="2.3.2.26"/>
    </reaction>
</comment>
<reference evidence="10 12" key="2">
    <citation type="submission" date="2018-03" db="EMBL/GenBank/DDBJ databases">
        <authorList>
            <person name="Fogelqvist J."/>
        </authorList>
    </citation>
    <scope>NUCLEOTIDE SEQUENCE [LARGE SCALE GENOMIC DNA]</scope>
</reference>
<feature type="domain" description="HECT" evidence="8">
    <location>
        <begin position="354"/>
        <end position="681"/>
    </location>
</feature>
<dbReference type="GO" id="GO:0000209">
    <property type="term" value="P:protein polyubiquitination"/>
    <property type="evidence" value="ECO:0007669"/>
    <property type="project" value="InterPro"/>
</dbReference>
<keyword evidence="4" id="KW-0963">Cytoplasm</keyword>
<proteinExistence type="predicted"/>
<dbReference type="Gene3D" id="3.90.1750.10">
    <property type="entry name" value="Hect, E3 ligase catalytic domains"/>
    <property type="match status" value="1"/>
</dbReference>
<dbReference type="OrthoDB" id="5981550at2759"/>
<dbReference type="GO" id="GO:0005737">
    <property type="term" value="C:cytoplasm"/>
    <property type="evidence" value="ECO:0007669"/>
    <property type="project" value="UniProtKB-SubCell"/>
</dbReference>
<dbReference type="EMBL" id="CDSF01000112">
    <property type="protein sequence ID" value="CEP01414.1"/>
    <property type="molecule type" value="Genomic_DNA"/>
</dbReference>
<dbReference type="Proteomes" id="UP000290189">
    <property type="component" value="Unassembled WGS sequence"/>
</dbReference>
<dbReference type="FunFam" id="3.30.2410.10:FF:000003">
    <property type="entry name" value="probable E3 ubiquitin-protein ligase HERC4 isoform X1"/>
    <property type="match status" value="1"/>
</dbReference>
<dbReference type="AlphaFoldDB" id="A0A0G4J229"/>
<evidence type="ECO:0000313" key="11">
    <source>
        <dbReference type="Proteomes" id="UP000039324"/>
    </source>
</evidence>
<dbReference type="InterPro" id="IPR035983">
    <property type="entry name" value="Hect_E3_ubiquitin_ligase"/>
</dbReference>
<dbReference type="Gene3D" id="3.30.2410.10">
    <property type="entry name" value="Hect, E3 ligase catalytic domain"/>
    <property type="match status" value="1"/>
</dbReference>
<evidence type="ECO:0000313" key="12">
    <source>
        <dbReference type="Proteomes" id="UP000290189"/>
    </source>
</evidence>
<dbReference type="InterPro" id="IPR000569">
    <property type="entry name" value="HECT_dom"/>
</dbReference>
<geneLocation type="mitochondrion" evidence="10"/>
<name>A0A0G4J229_PLABS</name>
<evidence type="ECO:0000313" key="9">
    <source>
        <dbReference type="EMBL" id="CEP01414.1"/>
    </source>
</evidence>
<evidence type="ECO:0000256" key="6">
    <source>
        <dbReference type="ARBA" id="ARBA00022786"/>
    </source>
</evidence>
<dbReference type="Pfam" id="PF00632">
    <property type="entry name" value="HECT"/>
    <property type="match status" value="1"/>
</dbReference>
<feature type="active site" description="Glycyl thioester intermediate" evidence="7">
    <location>
        <position position="649"/>
    </location>
</feature>
<dbReference type="PROSITE" id="PS50237">
    <property type="entry name" value="HECT"/>
    <property type="match status" value="1"/>
</dbReference>